<dbReference type="Proteomes" id="UP000054561">
    <property type="component" value="Unassembled WGS sequence"/>
</dbReference>
<gene>
    <name evidence="5" type="ORF">AK88_01854</name>
</gene>
<keyword evidence="2" id="KW-0472">Membrane</keyword>
<proteinExistence type="predicted"/>
<feature type="compositionally biased region" description="Low complexity" evidence="1">
    <location>
        <begin position="565"/>
        <end position="597"/>
    </location>
</feature>
<dbReference type="Pfam" id="PF12879">
    <property type="entry name" value="SICA_C"/>
    <property type="match status" value="1"/>
</dbReference>
<reference evidence="5 6" key="1">
    <citation type="submission" date="2014-03" db="EMBL/GenBank/DDBJ databases">
        <title>The Genome Sequence of Plasmodium fragile nilgiri.</title>
        <authorList>
            <consortium name="The Broad Institute Genomics Platform"/>
            <consortium name="The Broad Institute Genome Sequencing Center for Infectious Disease"/>
            <person name="Neafsey D."/>
            <person name="Duraisingh M."/>
            <person name="Young S.K."/>
            <person name="Zeng Q."/>
            <person name="Gargeya S."/>
            <person name="Abouelleil A."/>
            <person name="Alvarado L."/>
            <person name="Chapman S.B."/>
            <person name="Gainer-Dewar J."/>
            <person name="Goldberg J."/>
            <person name="Griggs A."/>
            <person name="Gujja S."/>
            <person name="Hansen M."/>
            <person name="Howarth C."/>
            <person name="Imamovic A."/>
            <person name="Larimer J."/>
            <person name="Pearson M."/>
            <person name="Poon T.W."/>
            <person name="Priest M."/>
            <person name="Roberts A."/>
            <person name="Saif S."/>
            <person name="Shea T."/>
            <person name="Sykes S."/>
            <person name="Wortman J."/>
            <person name="Nusbaum C."/>
            <person name="Birren B."/>
        </authorList>
    </citation>
    <scope>NUCLEOTIDE SEQUENCE [LARGE SCALE GENOMIC DNA]</scope>
    <source>
        <strain evidence="6">nilgiri</strain>
    </source>
</reference>
<feature type="region of interest" description="Disordered" evidence="1">
    <location>
        <begin position="224"/>
        <end position="245"/>
    </location>
</feature>
<evidence type="ECO:0000259" key="4">
    <source>
        <dbReference type="Pfam" id="PF12887"/>
    </source>
</evidence>
<evidence type="ECO:0000256" key="2">
    <source>
        <dbReference type="SAM" id="Phobius"/>
    </source>
</evidence>
<feature type="compositionally biased region" description="Gly residues" evidence="1">
    <location>
        <begin position="696"/>
        <end position="707"/>
    </location>
</feature>
<evidence type="ECO:0000313" key="6">
    <source>
        <dbReference type="Proteomes" id="UP000054561"/>
    </source>
</evidence>
<feature type="region of interest" description="Disordered" evidence="1">
    <location>
        <begin position="540"/>
        <end position="709"/>
    </location>
</feature>
<sequence length="1288" mass="143767">MLMQHIKEYGVTVYIDTCKISLLQRQLLTIIEENFQQFMEHMGDSSMIEAYGSNCNNDESDYWNEHGRTPAGTRIMMTKEDRTVCMLMTGALSFANGWGTRAKYKEGTSEDERKADEFIKCALANIYMYTLEQTRHDGKDGIEYAWYLMKGMEASEMENLIKDEKCKKGAQEYGKGPNDQIKNRIRSLLKSKDGTFNRIKEDAVKNEQVQKVISAAVEKKEEEKVIQRKSGNKDSTNATARGHKSEENRDVCFAEVKTGAGGRASMWNYLIVLWDDYIETGKTGVKETKEFRELFWKNVHTTWKEFKEYMDADDGGMTHSMCEAGQRDQEADGHIWTGEDLGICELAYIALRFKHGIQLDGTPMSQEGMDEQRKKIHNYMRCILVNIFMKKIMGMKCLEGPGGQFAFGLVDDEVKGVYKHEFGNVECEWKDAGIGGDGTGRDEKDRGLWEVMKRWFDRNKGYLRDGETGVLGEDCRVVKTTAGTEQQKKEHAATVKETVKAEIKNVEKDIKDKVQKILTGTEHCNNGDDDCVKNVLEKEKEKEKKKNKAPAQTPELGGKSPEIRTTPSSEGTTTTTSSSRTPVDPGSAPAGPAPAVARSDASVEETPLQHPPAPTAAVSPATPEPAEEKDKEPPAQSVPEPGPEPSKAVSTGTSTLPTPSEPSAGPDVSGRDAQSTGTKSAWDFSSVPTKTKLWGTGEGTPDGGGDLGNVPDSVDLWAAGKCPSNGSVDLVADYKNGKCDFNFTPDTGLNIGDAAGGFAPSVTTPRSSSSSNSDPGDYAVPDLTANVLTATTPILFFLTSVIVALLGYSLWKYFAYLAKRRRTYRTVRDVPSPPLDEEILQHLQRGEPPPDYGYTMIRDRRPASAAAGRRHPRRVHKRTIIELHLEVLHECEAAAWETVKEDYLQILVEQFAHDLEQEQDRNNTILGVSTTNQDLSRNNVSSTVDPPTESDGTDLSPPNDEDSDPWRCMATMQFATAPCPPNEPDPWRCMETIELETDPSAPNEADSDACSCMEPIQLATDTCPPHDPDAWSCMETIPLATDPSPPHEDDPWSCMKNIQLDAQQSRAHSNHEHATSECTQWIPWIDITKYLLRECTTQPWFLQLKSEWKQYLREHMAVNEVFGNSALGEHGNMPSTEMKKLRLWKQWVAKQHRQVIAYREEEWFQYLLRNIEEENGLTAAEGIPAKITAVKAVGDMPTVQEEPSTFITGQMLPVENGLKGEKSLEAEQALKVSHLPGMQQHNTEMYMKTSLTSKLWLLILSSVIEQCEMEQNLQETDTYLDNLLENMA</sequence>
<organism evidence="5 6">
    <name type="scientific">Plasmodium fragile</name>
    <dbReference type="NCBI Taxonomy" id="5857"/>
    <lineage>
        <taxon>Eukaryota</taxon>
        <taxon>Sar</taxon>
        <taxon>Alveolata</taxon>
        <taxon>Apicomplexa</taxon>
        <taxon>Aconoidasida</taxon>
        <taxon>Haemosporida</taxon>
        <taxon>Plasmodiidae</taxon>
        <taxon>Plasmodium</taxon>
        <taxon>Plasmodium (Plasmodium)</taxon>
    </lineage>
</organism>
<name>A0A0D9QNM3_PLAFR</name>
<dbReference type="GeneID" id="24267168"/>
<protein>
    <recommendedName>
        <fullName evidence="7">Schizont-infected cell agglutination C-terminal domain-containing protein</fullName>
    </recommendedName>
</protein>
<dbReference type="VEuPathDB" id="PlasmoDB:AK88_01854"/>
<dbReference type="InterPro" id="IPR024290">
    <property type="entry name" value="SICA_extracell_a"/>
</dbReference>
<feature type="compositionally biased region" description="Polar residues" evidence="1">
    <location>
        <begin position="648"/>
        <end position="658"/>
    </location>
</feature>
<dbReference type="InterPro" id="IPR024288">
    <property type="entry name" value="SICA_C"/>
</dbReference>
<feature type="domain" description="Schizont-infected cell agglutination C-terminal" evidence="3">
    <location>
        <begin position="812"/>
        <end position="914"/>
    </location>
</feature>
<evidence type="ECO:0000256" key="1">
    <source>
        <dbReference type="SAM" id="MobiDB-lite"/>
    </source>
</evidence>
<dbReference type="Pfam" id="PF12887">
    <property type="entry name" value="SICA_alpha"/>
    <property type="match status" value="1"/>
</dbReference>
<feature type="domain" description="Schizont-infected cell agglutination extracellular alpha" evidence="4">
    <location>
        <begin position="280"/>
        <end position="398"/>
    </location>
</feature>
<keyword evidence="2" id="KW-0812">Transmembrane</keyword>
<accession>A0A0D9QNM3</accession>
<dbReference type="RefSeq" id="XP_012334912.1">
    <property type="nucleotide sequence ID" value="XM_012479489.1"/>
</dbReference>
<evidence type="ECO:0000259" key="3">
    <source>
        <dbReference type="Pfam" id="PF12879"/>
    </source>
</evidence>
<feature type="transmembrane region" description="Helical" evidence="2">
    <location>
        <begin position="794"/>
        <end position="815"/>
    </location>
</feature>
<keyword evidence="6" id="KW-1185">Reference proteome</keyword>
<evidence type="ECO:0008006" key="7">
    <source>
        <dbReference type="Google" id="ProtNLM"/>
    </source>
</evidence>
<keyword evidence="2" id="KW-1133">Transmembrane helix</keyword>
<dbReference type="EMBL" id="KQ001661">
    <property type="protein sequence ID" value="KJP88402.1"/>
    <property type="molecule type" value="Genomic_DNA"/>
</dbReference>
<feature type="compositionally biased region" description="Polar residues" evidence="1">
    <location>
        <begin position="928"/>
        <end position="945"/>
    </location>
</feature>
<feature type="region of interest" description="Disordered" evidence="1">
    <location>
        <begin position="928"/>
        <end position="966"/>
    </location>
</feature>
<evidence type="ECO:0000313" key="5">
    <source>
        <dbReference type="EMBL" id="KJP88402.1"/>
    </source>
</evidence>
<dbReference type="OrthoDB" id="375150at2759"/>